<reference evidence="5" key="1">
    <citation type="submission" date="2018-05" db="EMBL/GenBank/DDBJ databases">
        <authorList>
            <person name="Lanie J.A."/>
            <person name="Ng W.-L."/>
            <person name="Kazmierczak K.M."/>
            <person name="Andrzejewski T.M."/>
            <person name="Davidsen T.M."/>
            <person name="Wayne K.J."/>
            <person name="Tettelin H."/>
            <person name="Glass J.I."/>
            <person name="Rusch D."/>
            <person name="Podicherti R."/>
            <person name="Tsui H.-C.T."/>
            <person name="Winkler M.E."/>
        </authorList>
    </citation>
    <scope>NUCLEOTIDE SEQUENCE</scope>
</reference>
<dbReference type="InterPro" id="IPR003788">
    <property type="entry name" value="NDUFAF7"/>
</dbReference>
<keyword evidence="3" id="KW-0808">Transferase</keyword>
<dbReference type="GO" id="GO:0005739">
    <property type="term" value="C:mitochondrion"/>
    <property type="evidence" value="ECO:0007669"/>
    <property type="project" value="UniProtKB-SubCell"/>
</dbReference>
<gene>
    <name evidence="5" type="ORF">METZ01_LOCUS379867</name>
</gene>
<evidence type="ECO:0000256" key="4">
    <source>
        <dbReference type="ARBA" id="ARBA00023128"/>
    </source>
</evidence>
<evidence type="ECO:0000256" key="2">
    <source>
        <dbReference type="ARBA" id="ARBA00022603"/>
    </source>
</evidence>
<dbReference type="SUPFAM" id="SSF53335">
    <property type="entry name" value="S-adenosyl-L-methionine-dependent methyltransferases"/>
    <property type="match status" value="1"/>
</dbReference>
<evidence type="ECO:0000313" key="5">
    <source>
        <dbReference type="EMBL" id="SVD27013.1"/>
    </source>
</evidence>
<feature type="non-terminal residue" evidence="5">
    <location>
        <position position="67"/>
    </location>
</feature>
<dbReference type="EMBL" id="UINC01140078">
    <property type="protein sequence ID" value="SVD27013.1"/>
    <property type="molecule type" value="Genomic_DNA"/>
</dbReference>
<keyword evidence="4" id="KW-0496">Mitochondrion</keyword>
<dbReference type="Gene3D" id="3.40.50.12710">
    <property type="match status" value="1"/>
</dbReference>
<sequence length="67" mass="7638">MSLRDFIAKRIQTQGPLLFADYMDLALYHPVLGYYARVDRRSGRAGDFYTSVDVGTQFGELLAQQFS</sequence>
<dbReference type="PANTHER" id="PTHR12049:SF7">
    <property type="entry name" value="PROTEIN ARGININE METHYLTRANSFERASE NDUFAF7, MITOCHONDRIAL"/>
    <property type="match status" value="1"/>
</dbReference>
<dbReference type="InterPro" id="IPR038375">
    <property type="entry name" value="NDUFAF7_sf"/>
</dbReference>
<evidence type="ECO:0000256" key="3">
    <source>
        <dbReference type="ARBA" id="ARBA00022679"/>
    </source>
</evidence>
<name>A0A382TYB9_9ZZZZ</name>
<evidence type="ECO:0008006" key="6">
    <source>
        <dbReference type="Google" id="ProtNLM"/>
    </source>
</evidence>
<proteinExistence type="predicted"/>
<accession>A0A382TYB9</accession>
<dbReference type="GO" id="GO:0032259">
    <property type="term" value="P:methylation"/>
    <property type="evidence" value="ECO:0007669"/>
    <property type="project" value="UniProtKB-KW"/>
</dbReference>
<evidence type="ECO:0000256" key="1">
    <source>
        <dbReference type="ARBA" id="ARBA00004173"/>
    </source>
</evidence>
<comment type="subcellular location">
    <subcellularLocation>
        <location evidence="1">Mitochondrion</location>
    </subcellularLocation>
</comment>
<organism evidence="5">
    <name type="scientific">marine metagenome</name>
    <dbReference type="NCBI Taxonomy" id="408172"/>
    <lineage>
        <taxon>unclassified sequences</taxon>
        <taxon>metagenomes</taxon>
        <taxon>ecological metagenomes</taxon>
    </lineage>
</organism>
<keyword evidence="2" id="KW-0489">Methyltransferase</keyword>
<dbReference type="PANTHER" id="PTHR12049">
    <property type="entry name" value="PROTEIN ARGININE METHYLTRANSFERASE NDUFAF7, MITOCHONDRIAL"/>
    <property type="match status" value="1"/>
</dbReference>
<dbReference type="AlphaFoldDB" id="A0A382TYB9"/>
<dbReference type="InterPro" id="IPR029063">
    <property type="entry name" value="SAM-dependent_MTases_sf"/>
</dbReference>
<dbReference type="GO" id="GO:0035243">
    <property type="term" value="F:protein-arginine omega-N symmetric methyltransferase activity"/>
    <property type="evidence" value="ECO:0007669"/>
    <property type="project" value="TreeGrafter"/>
</dbReference>
<protein>
    <recommendedName>
        <fullName evidence="6">Class I SAM-dependent methyltransferase</fullName>
    </recommendedName>
</protein>